<keyword evidence="3 6" id="KW-0805">Transcription regulation</keyword>
<comment type="caution">
    <text evidence="9">The sequence shown here is derived from an EMBL/GenBank/DDBJ whole genome shotgun (WGS) entry which is preliminary data.</text>
</comment>
<dbReference type="PANTHER" id="PTHR33057:SF70">
    <property type="entry name" value="TRANSCRIPTION REPRESSOR-RELATED"/>
    <property type="match status" value="1"/>
</dbReference>
<evidence type="ECO:0000256" key="3">
    <source>
        <dbReference type="ARBA" id="ARBA00023015"/>
    </source>
</evidence>
<evidence type="ECO:0000256" key="7">
    <source>
        <dbReference type="SAM" id="MobiDB-lite"/>
    </source>
</evidence>
<evidence type="ECO:0000256" key="5">
    <source>
        <dbReference type="ARBA" id="ARBA00023242"/>
    </source>
</evidence>
<dbReference type="PROSITE" id="PS51754">
    <property type="entry name" value="OVATE"/>
    <property type="match status" value="1"/>
</dbReference>
<dbReference type="PANTHER" id="PTHR33057">
    <property type="entry name" value="TRANSCRIPTION REPRESSOR OFP7-RELATED"/>
    <property type="match status" value="1"/>
</dbReference>
<keyword evidence="10" id="KW-1185">Reference proteome</keyword>
<evidence type="ECO:0000256" key="1">
    <source>
        <dbReference type="ARBA" id="ARBA00004123"/>
    </source>
</evidence>
<evidence type="ECO:0000313" key="10">
    <source>
        <dbReference type="Proteomes" id="UP001180020"/>
    </source>
</evidence>
<accession>A0AAV9EAF1</accession>
<keyword evidence="5 6" id="KW-0539">Nucleus</keyword>
<dbReference type="GO" id="GO:0045892">
    <property type="term" value="P:negative regulation of DNA-templated transcription"/>
    <property type="evidence" value="ECO:0007669"/>
    <property type="project" value="UniProtKB-UniRule"/>
</dbReference>
<keyword evidence="4 6" id="KW-0804">Transcription</keyword>
<dbReference type="Proteomes" id="UP001180020">
    <property type="component" value="Unassembled WGS sequence"/>
</dbReference>
<evidence type="ECO:0000259" key="8">
    <source>
        <dbReference type="PROSITE" id="PS51754"/>
    </source>
</evidence>
<dbReference type="NCBIfam" id="TIGR01568">
    <property type="entry name" value="A_thal_3678"/>
    <property type="match status" value="1"/>
</dbReference>
<feature type="domain" description="OVATE" evidence="8">
    <location>
        <begin position="73"/>
        <end position="132"/>
    </location>
</feature>
<feature type="region of interest" description="Disordered" evidence="7">
    <location>
        <begin position="41"/>
        <end position="63"/>
    </location>
</feature>
<gene>
    <name evidence="9" type="ORF">QJS10_CPA08g01432</name>
</gene>
<dbReference type="Pfam" id="PF04844">
    <property type="entry name" value="Ovate"/>
    <property type="match status" value="1"/>
</dbReference>
<keyword evidence="2 6" id="KW-0678">Repressor</keyword>
<evidence type="ECO:0000256" key="4">
    <source>
        <dbReference type="ARBA" id="ARBA00023163"/>
    </source>
</evidence>
<dbReference type="EMBL" id="JAUJYO010000008">
    <property type="protein sequence ID" value="KAK1310505.1"/>
    <property type="molecule type" value="Genomic_DNA"/>
</dbReference>
<feature type="compositionally biased region" description="Low complexity" evidence="7">
    <location>
        <begin position="41"/>
        <end position="62"/>
    </location>
</feature>
<protein>
    <recommendedName>
        <fullName evidence="6">Transcription repressor</fullName>
    </recommendedName>
    <alternativeName>
        <fullName evidence="6">Ovate family protein</fullName>
    </alternativeName>
</protein>
<organism evidence="9 10">
    <name type="scientific">Acorus calamus</name>
    <name type="common">Sweet flag</name>
    <dbReference type="NCBI Taxonomy" id="4465"/>
    <lineage>
        <taxon>Eukaryota</taxon>
        <taxon>Viridiplantae</taxon>
        <taxon>Streptophyta</taxon>
        <taxon>Embryophyta</taxon>
        <taxon>Tracheophyta</taxon>
        <taxon>Spermatophyta</taxon>
        <taxon>Magnoliopsida</taxon>
        <taxon>Liliopsida</taxon>
        <taxon>Acoraceae</taxon>
        <taxon>Acorus</taxon>
    </lineage>
</organism>
<comment type="subcellular location">
    <subcellularLocation>
        <location evidence="1 6">Nucleus</location>
    </subcellularLocation>
</comment>
<dbReference type="AlphaFoldDB" id="A0AAV9EAF1"/>
<reference evidence="9" key="2">
    <citation type="submission" date="2023-06" db="EMBL/GenBank/DDBJ databases">
        <authorList>
            <person name="Ma L."/>
            <person name="Liu K.-W."/>
            <person name="Li Z."/>
            <person name="Hsiao Y.-Y."/>
            <person name="Qi Y."/>
            <person name="Fu T."/>
            <person name="Tang G."/>
            <person name="Zhang D."/>
            <person name="Sun W.-H."/>
            <person name="Liu D.-K."/>
            <person name="Li Y."/>
            <person name="Chen G.-Z."/>
            <person name="Liu X.-D."/>
            <person name="Liao X.-Y."/>
            <person name="Jiang Y.-T."/>
            <person name="Yu X."/>
            <person name="Hao Y."/>
            <person name="Huang J."/>
            <person name="Zhao X.-W."/>
            <person name="Ke S."/>
            <person name="Chen Y.-Y."/>
            <person name="Wu W.-L."/>
            <person name="Hsu J.-L."/>
            <person name="Lin Y.-F."/>
            <person name="Huang M.-D."/>
            <person name="Li C.-Y."/>
            <person name="Huang L."/>
            <person name="Wang Z.-W."/>
            <person name="Zhao X."/>
            <person name="Zhong W.-Y."/>
            <person name="Peng D.-H."/>
            <person name="Ahmad S."/>
            <person name="Lan S."/>
            <person name="Zhang J.-S."/>
            <person name="Tsai W.-C."/>
            <person name="Van De Peer Y."/>
            <person name="Liu Z.-J."/>
        </authorList>
    </citation>
    <scope>NUCLEOTIDE SEQUENCE</scope>
    <source>
        <strain evidence="9">CP</strain>
        <tissue evidence="9">Leaves</tissue>
    </source>
</reference>
<dbReference type="InterPro" id="IPR038933">
    <property type="entry name" value="Ovate"/>
</dbReference>
<reference evidence="9" key="1">
    <citation type="journal article" date="2023" name="Nat. Commun.">
        <title>Diploid and tetraploid genomes of Acorus and the evolution of monocots.</title>
        <authorList>
            <person name="Ma L."/>
            <person name="Liu K.W."/>
            <person name="Li Z."/>
            <person name="Hsiao Y.Y."/>
            <person name="Qi Y."/>
            <person name="Fu T."/>
            <person name="Tang G.D."/>
            <person name="Zhang D."/>
            <person name="Sun W.H."/>
            <person name="Liu D.K."/>
            <person name="Li Y."/>
            <person name="Chen G.Z."/>
            <person name="Liu X.D."/>
            <person name="Liao X.Y."/>
            <person name="Jiang Y.T."/>
            <person name="Yu X."/>
            <person name="Hao Y."/>
            <person name="Huang J."/>
            <person name="Zhao X.W."/>
            <person name="Ke S."/>
            <person name="Chen Y.Y."/>
            <person name="Wu W.L."/>
            <person name="Hsu J.L."/>
            <person name="Lin Y.F."/>
            <person name="Huang M.D."/>
            <person name="Li C.Y."/>
            <person name="Huang L."/>
            <person name="Wang Z.W."/>
            <person name="Zhao X."/>
            <person name="Zhong W.Y."/>
            <person name="Peng D.H."/>
            <person name="Ahmad S."/>
            <person name="Lan S."/>
            <person name="Zhang J.S."/>
            <person name="Tsai W.C."/>
            <person name="Van de Peer Y."/>
            <person name="Liu Z.J."/>
        </authorList>
    </citation>
    <scope>NUCLEOTIDE SEQUENCE</scope>
    <source>
        <strain evidence="9">CP</strain>
    </source>
</reference>
<evidence type="ECO:0000313" key="9">
    <source>
        <dbReference type="EMBL" id="KAK1310505.1"/>
    </source>
</evidence>
<dbReference type="GO" id="GO:0005634">
    <property type="term" value="C:nucleus"/>
    <property type="evidence" value="ECO:0007669"/>
    <property type="project" value="UniProtKB-SubCell"/>
</dbReference>
<name>A0AAV9EAF1_ACOCL</name>
<evidence type="ECO:0000256" key="6">
    <source>
        <dbReference type="RuleBase" id="RU367028"/>
    </source>
</evidence>
<proteinExistence type="predicted"/>
<evidence type="ECO:0000256" key="2">
    <source>
        <dbReference type="ARBA" id="ARBA00022491"/>
    </source>
</evidence>
<sequence>MSTTTSTTKKRSFHLRRRLATVVDDFGCGCRLRRRPKLPSLFTTSTSHSSSSSKPSSSSSSSAAGKVTESVAVVKESEDPYVDFKNSMLQMIVEKEIYSFDDLRELLDCFLSLNSPYHHEAIVTAFMEIWNGVFVNRCKPSDLAVVGEGERESSRIFISVRTERIFISTCMDE</sequence>
<dbReference type="InterPro" id="IPR006458">
    <property type="entry name" value="Ovate_C"/>
</dbReference>
<comment type="function">
    <text evidence="6">Transcriptional repressor that regulates multiple aspects of plant growth and development.</text>
</comment>